<reference evidence="1 2" key="1">
    <citation type="journal article" date="2023" name="G3 (Bethesda)">
        <title>A chromosome-length genome assembly and annotation of blackberry (Rubus argutus, cv. 'Hillquist').</title>
        <authorList>
            <person name="Bruna T."/>
            <person name="Aryal R."/>
            <person name="Dudchenko O."/>
            <person name="Sargent D.J."/>
            <person name="Mead D."/>
            <person name="Buti M."/>
            <person name="Cavallini A."/>
            <person name="Hytonen T."/>
            <person name="Andres J."/>
            <person name="Pham M."/>
            <person name="Weisz D."/>
            <person name="Mascagni F."/>
            <person name="Usai G."/>
            <person name="Natali L."/>
            <person name="Bassil N."/>
            <person name="Fernandez G.E."/>
            <person name="Lomsadze A."/>
            <person name="Armour M."/>
            <person name="Olukolu B."/>
            <person name="Poorten T."/>
            <person name="Britton C."/>
            <person name="Davik J."/>
            <person name="Ashrafi H."/>
            <person name="Aiden E.L."/>
            <person name="Borodovsky M."/>
            <person name="Worthington M."/>
        </authorList>
    </citation>
    <scope>NUCLEOTIDE SEQUENCE [LARGE SCALE GENOMIC DNA]</scope>
    <source>
        <strain evidence="1">PI 553951</strain>
    </source>
</reference>
<name>A0AAW1XTM7_RUBAR</name>
<organism evidence="1 2">
    <name type="scientific">Rubus argutus</name>
    <name type="common">Southern blackberry</name>
    <dbReference type="NCBI Taxonomy" id="59490"/>
    <lineage>
        <taxon>Eukaryota</taxon>
        <taxon>Viridiplantae</taxon>
        <taxon>Streptophyta</taxon>
        <taxon>Embryophyta</taxon>
        <taxon>Tracheophyta</taxon>
        <taxon>Spermatophyta</taxon>
        <taxon>Magnoliopsida</taxon>
        <taxon>eudicotyledons</taxon>
        <taxon>Gunneridae</taxon>
        <taxon>Pentapetalae</taxon>
        <taxon>rosids</taxon>
        <taxon>fabids</taxon>
        <taxon>Rosales</taxon>
        <taxon>Rosaceae</taxon>
        <taxon>Rosoideae</taxon>
        <taxon>Rosoideae incertae sedis</taxon>
        <taxon>Rubus</taxon>
    </lineage>
</organism>
<evidence type="ECO:0000313" key="2">
    <source>
        <dbReference type="Proteomes" id="UP001457282"/>
    </source>
</evidence>
<keyword evidence="2" id="KW-1185">Reference proteome</keyword>
<dbReference type="Proteomes" id="UP001457282">
    <property type="component" value="Unassembled WGS sequence"/>
</dbReference>
<protein>
    <submittedName>
        <fullName evidence="1">Uncharacterized protein</fullName>
    </submittedName>
</protein>
<accession>A0AAW1XTM7</accession>
<evidence type="ECO:0000313" key="1">
    <source>
        <dbReference type="EMBL" id="KAK9939771.1"/>
    </source>
</evidence>
<sequence length="70" mass="7972">MNAHENSRPSILPSSRHKRIPIYVMMPVDAFCIDYSGTARIRRLKALTVSLKHSSWQVSMELQLRFGGVS</sequence>
<dbReference type="EMBL" id="JBEDUW010000003">
    <property type="protein sequence ID" value="KAK9939771.1"/>
    <property type="molecule type" value="Genomic_DNA"/>
</dbReference>
<comment type="caution">
    <text evidence="1">The sequence shown here is derived from an EMBL/GenBank/DDBJ whole genome shotgun (WGS) entry which is preliminary data.</text>
</comment>
<proteinExistence type="predicted"/>
<gene>
    <name evidence="1" type="ORF">M0R45_016460</name>
</gene>
<dbReference type="AlphaFoldDB" id="A0AAW1XTM7"/>